<keyword evidence="5" id="KW-1185">Reference proteome</keyword>
<evidence type="ECO:0000259" key="3">
    <source>
        <dbReference type="SMART" id="SM00458"/>
    </source>
</evidence>
<dbReference type="AlphaFoldDB" id="A0A1M7YZU4"/>
<keyword evidence="2 4" id="KW-0326">Glycosidase</keyword>
<dbReference type="Proteomes" id="UP000184600">
    <property type="component" value="Unassembled WGS sequence"/>
</dbReference>
<name>A0A1M7YZU4_9VIBR</name>
<dbReference type="SUPFAM" id="SSF51445">
    <property type="entry name" value="(Trans)glycosidases"/>
    <property type="match status" value="1"/>
</dbReference>
<protein>
    <submittedName>
        <fullName evidence="4">Extracellular exo-alpha-L-arabinofuranosidase</fullName>
        <ecNumber evidence="4">3.2.1.55</ecNumber>
    </submittedName>
</protein>
<dbReference type="SUPFAM" id="SSF50370">
    <property type="entry name" value="Ricin B-like lectins"/>
    <property type="match status" value="1"/>
</dbReference>
<dbReference type="EMBL" id="FRFG01000058">
    <property type="protein sequence ID" value="SHO58207.1"/>
    <property type="molecule type" value="Genomic_DNA"/>
</dbReference>
<reference evidence="5" key="1">
    <citation type="submission" date="2016-12" db="EMBL/GenBank/DDBJ databases">
        <authorList>
            <person name="Rodrigo-Torres L."/>
            <person name="Arahal R.D."/>
            <person name="Lucena T."/>
        </authorList>
    </citation>
    <scope>NUCLEOTIDE SEQUENCE [LARGE SCALE GENOMIC DNA]</scope>
</reference>
<dbReference type="Gene3D" id="2.80.10.50">
    <property type="match status" value="1"/>
</dbReference>
<dbReference type="Pfam" id="PF00150">
    <property type="entry name" value="Cellulase"/>
    <property type="match status" value="1"/>
</dbReference>
<dbReference type="InterPro" id="IPR017853">
    <property type="entry name" value="GH"/>
</dbReference>
<sequence length="818" mass="91711">MTAPENALPLVLMGLDRDIMNRAGTFMQIKSMMLMTMSLIAGHVAVAQHVIPENTPLTTDVKIWHNHTDKAFFDAYGREVTMRGFNVSGEVKLAESGFKAFKNSADASKSLMLLRQKTGVNMIRYTIAWEGIQPQPGQVDQSYLAAIAQQIQLAADTGFYILLDYHFDLYSRHTFTQTSADTGNGAPLWAVSDVYGKDDCGVVCRFSWAAHIQSDNAVRNAIRGFWFDNWALNQQLNDIELLMDDGNLCADTDQSAEKSSSTVMVQTCSGQQNQRWHYYTDGTIHSAKDDKMCLDVAGGHTAHGTDIQVYPCNQTTAQQFIIDAFGRIHPMVDMNQCVTNQQTNLELAACLAPSSSTLQTQAFTLREGASGTSLTTSMDFVQSQFVWQIGEVVDYLSAHLSSQQQAMILGINPFNEPFDGGIGDMSYSDWDNDILWPFYQRVRTVMTAHGWKDKPVYAEPNVFWSSTAGPVAPATGGHYLKYQPGDGFVFNAHLYDQGRMAMHNLSVVRNGAYFSHLDLIRDEARYLDVAPFLSEFGMWLDGWGHTDTERVVNGMYQAMESSDSEHGRNRYLDFYTPVVSGSQWHWDYYYDHHHELLNGNPEQVKTEDDGWNGENFSVIADYGQTYHVKEGLIQRAYPRAVQGNIMHFAYEGLVPDENGEVMSWRSIRASLDGKFTDREFFRHTRFAFLAWRGRKSDAPTEIYWPKQFTGPLTVITDAGIYSSDVLANMPEQAGNEVIVQQDTGDESGRRILIWDDPDAGETSNSFHFALLIDGDAGLAADEQQLLKQAVAQQLKAEKSPVYLTGTMTRSGYSKDMGR</sequence>
<dbReference type="STRING" id="1117707.VQ7734_03977"/>
<organism evidence="4 5">
    <name type="scientific">Vibrio quintilis</name>
    <dbReference type="NCBI Taxonomy" id="1117707"/>
    <lineage>
        <taxon>Bacteria</taxon>
        <taxon>Pseudomonadati</taxon>
        <taxon>Pseudomonadota</taxon>
        <taxon>Gammaproteobacteria</taxon>
        <taxon>Vibrionales</taxon>
        <taxon>Vibrionaceae</taxon>
        <taxon>Vibrio</taxon>
    </lineage>
</organism>
<dbReference type="GO" id="GO:0046556">
    <property type="term" value="F:alpha-L-arabinofuranosidase activity"/>
    <property type="evidence" value="ECO:0007669"/>
    <property type="project" value="UniProtKB-EC"/>
</dbReference>
<dbReference type="Pfam" id="PF00652">
    <property type="entry name" value="Ricin_B_lectin"/>
    <property type="match status" value="1"/>
</dbReference>
<dbReference type="InterPro" id="IPR000772">
    <property type="entry name" value="Ricin_B_lectin"/>
</dbReference>
<dbReference type="GO" id="GO:0000272">
    <property type="term" value="P:polysaccharide catabolic process"/>
    <property type="evidence" value="ECO:0007669"/>
    <property type="project" value="InterPro"/>
</dbReference>
<gene>
    <name evidence="4" type="primary">abfB_2</name>
    <name evidence="4" type="ORF">VQ7734_03977</name>
</gene>
<dbReference type="SMART" id="SM00458">
    <property type="entry name" value="RICIN"/>
    <property type="match status" value="1"/>
</dbReference>
<dbReference type="InterPro" id="IPR001547">
    <property type="entry name" value="Glyco_hydro_5"/>
</dbReference>
<accession>A0A1M7YZU4</accession>
<proteinExistence type="predicted"/>
<dbReference type="PANTHER" id="PTHR31308">
    <property type="match status" value="1"/>
</dbReference>
<feature type="domain" description="Ricin B lectin" evidence="3">
    <location>
        <begin position="237"/>
        <end position="366"/>
    </location>
</feature>
<dbReference type="InterPro" id="IPR052066">
    <property type="entry name" value="Glycosphingolipid_Hydrolases"/>
</dbReference>
<keyword evidence="1 4" id="KW-0378">Hydrolase</keyword>
<dbReference type="PANTHER" id="PTHR31308:SF3">
    <property type="entry name" value="ENDOGLYCOCERAMIDASE"/>
    <property type="match status" value="1"/>
</dbReference>
<evidence type="ECO:0000313" key="4">
    <source>
        <dbReference type="EMBL" id="SHO58207.1"/>
    </source>
</evidence>
<dbReference type="InterPro" id="IPR035992">
    <property type="entry name" value="Ricin_B-like_lectins"/>
</dbReference>
<dbReference type="PROSITE" id="PS50231">
    <property type="entry name" value="RICIN_B_LECTIN"/>
    <property type="match status" value="1"/>
</dbReference>
<evidence type="ECO:0000256" key="2">
    <source>
        <dbReference type="ARBA" id="ARBA00023295"/>
    </source>
</evidence>
<evidence type="ECO:0000313" key="5">
    <source>
        <dbReference type="Proteomes" id="UP000184600"/>
    </source>
</evidence>
<evidence type="ECO:0000256" key="1">
    <source>
        <dbReference type="ARBA" id="ARBA00022801"/>
    </source>
</evidence>
<dbReference type="EC" id="3.2.1.55" evidence="4"/>
<dbReference type="Gene3D" id="3.20.20.80">
    <property type="entry name" value="Glycosidases"/>
    <property type="match status" value="2"/>
</dbReference>